<feature type="compositionally biased region" description="Low complexity" evidence="1">
    <location>
        <begin position="1054"/>
        <end position="1063"/>
    </location>
</feature>
<feature type="compositionally biased region" description="Basic and acidic residues" evidence="1">
    <location>
        <begin position="1020"/>
        <end position="1030"/>
    </location>
</feature>
<accession>A0AAD5TEX2</accession>
<feature type="region of interest" description="Disordered" evidence="1">
    <location>
        <begin position="839"/>
        <end position="1077"/>
    </location>
</feature>
<name>A0AAD5TEX2_9FUNG</name>
<feature type="transmembrane region" description="Helical" evidence="2">
    <location>
        <begin position="389"/>
        <end position="411"/>
    </location>
</feature>
<feature type="compositionally biased region" description="Polar residues" evidence="1">
    <location>
        <begin position="906"/>
        <end position="927"/>
    </location>
</feature>
<protein>
    <submittedName>
        <fullName evidence="3">Uncharacterized protein</fullName>
    </submittedName>
</protein>
<feature type="region of interest" description="Disordered" evidence="1">
    <location>
        <begin position="775"/>
        <end position="811"/>
    </location>
</feature>
<organism evidence="3 4">
    <name type="scientific">Geranomyces variabilis</name>
    <dbReference type="NCBI Taxonomy" id="109894"/>
    <lineage>
        <taxon>Eukaryota</taxon>
        <taxon>Fungi</taxon>
        <taxon>Fungi incertae sedis</taxon>
        <taxon>Chytridiomycota</taxon>
        <taxon>Chytridiomycota incertae sedis</taxon>
        <taxon>Chytridiomycetes</taxon>
        <taxon>Spizellomycetales</taxon>
        <taxon>Powellomycetaceae</taxon>
        <taxon>Geranomyces</taxon>
    </lineage>
</organism>
<sequence>MDFATVVGIIVAKHIIAAGERSQGALAPDFAANQNANSAPVRSLERRAFKDINTKDPDVTYGTYYTQLSTPAYGLWIWSNLARNMRVSLRNGGTHIPFPASTSSDGSSSDGSSLDITQFYSQPVLMYLIKAASWTSTEGPVQQPTESAAIAGGLSGSDYFGKSITILQVSADKIFTDTSNTFDNVNGAVDNTFSYILTTVNSTADSAAALIPMGSASAVATSITTMADSCDATETALTALQTASTAFQGLKTSLSADGGLVSQVITTINSITSSVHGLNTYQTAPGGTIAYKLHNVPPDPITTNLDSTRTAMRDHPSLSQIVNTVVQSMPDLTSIASSSRNAAIKATAQNQLAPVQSDISQQFTSIKATINDKQDQFNQYTPYITQAQLYRLIGATILFCLPALILFSVLFSVTARKPGVVKCCLCGSIPYTLLAVFLTILILLLSWIAGEVCTIAFDRSVNGTAPMVDLLEMIMGNGTATSYSKAMAARESCLQGDSIMTAINFFVDTSQFDVTSGATSAIMSLDLTGITSSLDLSSILGTSQSPTSATSLADNLISDLSQYTITDITDLQTAVSNANAALTATLNSIPNPAADSDLDMQSAASGTERSIALTDLQNRIAAVRQTISDFQGSAGTLGQALAALTALTTSPTDFPTIMTMARTFDSNADNIAPDFQDVATKIANFVSDAEASFSAGVPQLQQGMIAAVTTAQNKILKMNVTCQDLATDTVNLEMGLCDGLLTGGDSFWFAFFILCSGGAMSVPAFISAANVLADRESGRPKGEAGSGKTKKAFDTGKPKEKGKGKGKDDVEAGQIKWSAPGANTPGAGPGEHFQVSKSAMLSPSDAMPGSPERSSQPDSARIYPEVQPDLPGYNAEGGVRRAPSDAKRPFSVSNPSGAESPRASPRVSQQGAPHSYANAASQRQSVQMHAYAPEDDNIQEMRPSWLGGGPGGSAGPSDHNGETSGSFSPRARHPYQPVSPADSYLDSNPDGSGAPQQQYAHPHPPAANNSRRVSAAQHPGYEHVVTEFSKRVSQHPPAHVYDDRGYQVPPPQPYYEQPEQPQYGNDEQYDEYGRPRY</sequence>
<evidence type="ECO:0000313" key="3">
    <source>
        <dbReference type="EMBL" id="KAJ3174786.1"/>
    </source>
</evidence>
<gene>
    <name evidence="3" type="ORF">HDU87_006902</name>
</gene>
<comment type="caution">
    <text evidence="3">The sequence shown here is derived from an EMBL/GenBank/DDBJ whole genome shotgun (WGS) entry which is preliminary data.</text>
</comment>
<dbReference type="AlphaFoldDB" id="A0AAD5TEX2"/>
<feature type="compositionally biased region" description="Basic and acidic residues" evidence="1">
    <location>
        <begin position="791"/>
        <end position="810"/>
    </location>
</feature>
<dbReference type="Proteomes" id="UP001212152">
    <property type="component" value="Unassembled WGS sequence"/>
</dbReference>
<feature type="compositionally biased region" description="Basic and acidic residues" evidence="1">
    <location>
        <begin position="878"/>
        <end position="888"/>
    </location>
</feature>
<keyword evidence="4" id="KW-1185">Reference proteome</keyword>
<proteinExistence type="predicted"/>
<evidence type="ECO:0000256" key="1">
    <source>
        <dbReference type="SAM" id="MobiDB-lite"/>
    </source>
</evidence>
<evidence type="ECO:0000313" key="4">
    <source>
        <dbReference type="Proteomes" id="UP001212152"/>
    </source>
</evidence>
<feature type="transmembrane region" description="Helical" evidence="2">
    <location>
        <begin position="423"/>
        <end position="449"/>
    </location>
</feature>
<keyword evidence="2" id="KW-0472">Membrane</keyword>
<reference evidence="3" key="1">
    <citation type="submission" date="2020-05" db="EMBL/GenBank/DDBJ databases">
        <title>Phylogenomic resolution of chytrid fungi.</title>
        <authorList>
            <person name="Stajich J.E."/>
            <person name="Amses K."/>
            <person name="Simmons R."/>
            <person name="Seto K."/>
            <person name="Myers J."/>
            <person name="Bonds A."/>
            <person name="Quandt C.A."/>
            <person name="Barry K."/>
            <person name="Liu P."/>
            <person name="Grigoriev I."/>
            <person name="Longcore J.E."/>
            <person name="James T.Y."/>
        </authorList>
    </citation>
    <scope>NUCLEOTIDE SEQUENCE</scope>
    <source>
        <strain evidence="3">JEL0379</strain>
    </source>
</reference>
<dbReference type="EMBL" id="JADGJQ010000060">
    <property type="protein sequence ID" value="KAJ3174786.1"/>
    <property type="molecule type" value="Genomic_DNA"/>
</dbReference>
<evidence type="ECO:0000256" key="2">
    <source>
        <dbReference type="SAM" id="Phobius"/>
    </source>
</evidence>
<keyword evidence="2" id="KW-1133">Transmembrane helix</keyword>
<keyword evidence="2" id="KW-0812">Transmembrane</keyword>